<protein>
    <submittedName>
        <fullName evidence="2">UDP-2,4-diacetamido-2,4, 6-trideoxy-beta-L-altropyranose hydrolase</fullName>
        <ecNumber evidence="2">3.6.1.57</ecNumber>
    </submittedName>
</protein>
<dbReference type="EMBL" id="JAPWHE010000001">
    <property type="protein sequence ID" value="MCZ4328561.1"/>
    <property type="molecule type" value="Genomic_DNA"/>
</dbReference>
<gene>
    <name evidence="2" type="primary">pseG</name>
    <name evidence="2" type="ORF">O4H32_01155</name>
</gene>
<evidence type="ECO:0000313" key="3">
    <source>
        <dbReference type="Proteomes" id="UP001068379"/>
    </source>
</evidence>
<dbReference type="GO" id="GO:0016787">
    <property type="term" value="F:hydrolase activity"/>
    <property type="evidence" value="ECO:0007669"/>
    <property type="project" value="UniProtKB-KW"/>
</dbReference>
<organism evidence="2 3">
    <name type="scientific">Castellaniella denitrificans</name>
    <dbReference type="NCBI Taxonomy" id="56119"/>
    <lineage>
        <taxon>Bacteria</taxon>
        <taxon>Pseudomonadati</taxon>
        <taxon>Pseudomonadota</taxon>
        <taxon>Betaproteobacteria</taxon>
        <taxon>Burkholderiales</taxon>
        <taxon>Alcaligenaceae</taxon>
        <taxon>Castellaniella</taxon>
    </lineage>
</organism>
<dbReference type="InterPro" id="IPR007235">
    <property type="entry name" value="Glyco_trans_28_C"/>
</dbReference>
<dbReference type="Pfam" id="PF04101">
    <property type="entry name" value="Glyco_tran_28_C"/>
    <property type="match status" value="1"/>
</dbReference>
<evidence type="ECO:0000259" key="1">
    <source>
        <dbReference type="Pfam" id="PF04101"/>
    </source>
</evidence>
<feature type="domain" description="Glycosyl transferase family 28 C-terminal" evidence="1">
    <location>
        <begin position="201"/>
        <end position="345"/>
    </location>
</feature>
<dbReference type="Proteomes" id="UP001068379">
    <property type="component" value="Unassembled WGS sequence"/>
</dbReference>
<proteinExistence type="predicted"/>
<dbReference type="PANTHER" id="PTHR21015">
    <property type="entry name" value="UDP-N-ACETYLGLUCOSAMINE--N-ACETYLMURAMYL-(PENTAPEPTIDE) PYROPHOSPHORYL-UNDECAPRENOL N-ACETYLGLUCOSAMINE TRANSFERASE 1"/>
    <property type="match status" value="1"/>
</dbReference>
<comment type="caution">
    <text evidence="2">The sequence shown here is derived from an EMBL/GenBank/DDBJ whole genome shotgun (WGS) entry which is preliminary data.</text>
</comment>
<dbReference type="RefSeq" id="WP_269355919.1">
    <property type="nucleotide sequence ID" value="NZ_JAPWHE010000001.1"/>
</dbReference>
<keyword evidence="2" id="KW-0378">Hydrolase</keyword>
<evidence type="ECO:0000313" key="2">
    <source>
        <dbReference type="EMBL" id="MCZ4328561.1"/>
    </source>
</evidence>
<sequence length="370" mass="40620">MRNAVFRTDASVQIGTGHVMRCLTLADALRRKGIDSTFICRDHPGHLATVIKERGYAVNMLPAHSGWQENAAPGHLAHSAWLGSTQSMDSAACRPLLESLRPYWLIVDHYALDECWEMSLRDCYTRLLVIDDLADRRHQCEVLLDQNLGHTEADYLYLTPTQCRRLIGPQYALLRPEFSATRDYSVLRRRSASLKYWLITMGGVDSKNITGKILDALAGIQLPKEGRITVIMGAKAPHLAVVQRQAAKIGVPAEVLCGVNDMARHMAENDLCIGAAGGTAWERCCLGVPTLLVVLAENQVSGANAIVRAGAAEFLALDRIGLDLPQWIRVFQEDPERLERMSQAGLAMTAGTGAEDVATFLVSGEYANGR</sequence>
<dbReference type="PANTHER" id="PTHR21015:SF22">
    <property type="entry name" value="GLYCOSYLTRANSFERASE"/>
    <property type="match status" value="1"/>
</dbReference>
<dbReference type="EC" id="3.6.1.57" evidence="2"/>
<dbReference type="SUPFAM" id="SSF53756">
    <property type="entry name" value="UDP-Glycosyltransferase/glycogen phosphorylase"/>
    <property type="match status" value="1"/>
</dbReference>
<name>A0ABT4LZU2_9BURK</name>
<dbReference type="Gene3D" id="3.40.50.11190">
    <property type="match status" value="1"/>
</dbReference>
<keyword evidence="3" id="KW-1185">Reference proteome</keyword>
<reference evidence="2" key="1">
    <citation type="submission" date="2022-12" db="EMBL/GenBank/DDBJ databases">
        <title>Bacterial isolates from different developmental stages of Nematostella vectensis.</title>
        <authorList>
            <person name="Fraune S."/>
        </authorList>
    </citation>
    <scope>NUCLEOTIDE SEQUENCE</scope>
    <source>
        <strain evidence="2">G21619-S1</strain>
    </source>
</reference>
<dbReference type="NCBIfam" id="TIGR03590">
    <property type="entry name" value="PseG"/>
    <property type="match status" value="1"/>
</dbReference>
<accession>A0ABT4LZU2</accession>
<dbReference type="Gene3D" id="3.40.50.2000">
    <property type="entry name" value="Glycogen Phosphorylase B"/>
    <property type="match status" value="1"/>
</dbReference>
<dbReference type="InterPro" id="IPR020023">
    <property type="entry name" value="PseG"/>
</dbReference>